<dbReference type="AlphaFoldDB" id="A0A4Y9JTE3"/>
<evidence type="ECO:0000313" key="1">
    <source>
        <dbReference type="EMBL" id="TFV08592.1"/>
    </source>
</evidence>
<protein>
    <submittedName>
        <fullName evidence="1">Uncharacterized protein</fullName>
    </submittedName>
</protein>
<proteinExistence type="predicted"/>
<reference evidence="1 2" key="1">
    <citation type="submission" date="2019-03" db="EMBL/GenBank/DDBJ databases">
        <title>Diversity of the mouse oral microbiome.</title>
        <authorList>
            <person name="Joseph S."/>
            <person name="Aduse-Opoku J."/>
            <person name="Curtis M."/>
            <person name="Wade W."/>
            <person name="Hashim A."/>
        </authorList>
    </citation>
    <scope>NUCLEOTIDE SEQUENCE [LARGE SCALE GENOMIC DNA]</scope>
    <source>
        <strain evidence="1 2">WT12</strain>
    </source>
</reference>
<dbReference type="OrthoDB" id="5690393at2"/>
<name>A0A4Y9JTE3_9PAST</name>
<organism evidence="1 2">
    <name type="scientific">Muribacter muris</name>
    <dbReference type="NCBI Taxonomy" id="67855"/>
    <lineage>
        <taxon>Bacteria</taxon>
        <taxon>Pseudomonadati</taxon>
        <taxon>Pseudomonadota</taxon>
        <taxon>Gammaproteobacteria</taxon>
        <taxon>Pasteurellales</taxon>
        <taxon>Pasteurellaceae</taxon>
        <taxon>Muribacter</taxon>
    </lineage>
</organism>
<evidence type="ECO:0000313" key="2">
    <source>
        <dbReference type="Proteomes" id="UP000297396"/>
    </source>
</evidence>
<dbReference type="Proteomes" id="UP000297396">
    <property type="component" value="Unassembled WGS sequence"/>
</dbReference>
<accession>A0A4Y9JTE3</accession>
<comment type="caution">
    <text evidence="1">The sequence shown here is derived from an EMBL/GenBank/DDBJ whole genome shotgun (WGS) entry which is preliminary data.</text>
</comment>
<dbReference type="EMBL" id="SPPA01000023">
    <property type="protein sequence ID" value="TFV08592.1"/>
    <property type="molecule type" value="Genomic_DNA"/>
</dbReference>
<sequence>MKQQDQPKWRQIYQPSSREELIELRAMLSQHDRFSFCLEAFLCAEVQVMNAKARIELDTELRSDYQHAAHTLTELLGKLFAPQPQPTTESPRL</sequence>
<dbReference type="RefSeq" id="WP_135057966.1">
    <property type="nucleotide sequence ID" value="NZ_JADGLC010000023.1"/>
</dbReference>
<gene>
    <name evidence="1" type="ORF">E4T80_09895</name>
</gene>